<dbReference type="AlphaFoldDB" id="A0A0E0GCX3"/>
<reference evidence="4" key="2">
    <citation type="submission" date="2018-04" db="EMBL/GenBank/DDBJ databases">
        <title>OnivRS2 (Oryza nivara Reference Sequence Version 2).</title>
        <authorList>
            <person name="Zhang J."/>
            <person name="Kudrna D."/>
            <person name="Lee S."/>
            <person name="Talag J."/>
            <person name="Rajasekar S."/>
            <person name="Welchert J."/>
            <person name="Hsing Y.-I."/>
            <person name="Wing R.A."/>
        </authorList>
    </citation>
    <scope>NUCLEOTIDE SEQUENCE [LARGE SCALE GENOMIC DNA]</scope>
    <source>
        <strain evidence="4">SL10</strain>
    </source>
</reference>
<keyword evidence="5" id="KW-1185">Reference proteome</keyword>
<sequence length="310" mass="33653">MWILFRFVFILVPHKRHVDVTWGEGQVNPLLGNPLAAWSHERAASANRKSYELPVIEFISRKKWPMELYQVQQKGEKTSPYVSAWPKRSSAWRIYYRDNHRRAIPLANLHTLLSLCHEKPMYSCDHECTAPTHTAFGAKYQPCIGVSGRPDHHAVGRLQQPAGKAAAAAVVSAAAQPQRAAKKRHAAAAPPRPSASTSRRSSTTVVATDVSNFRSMVQELTGFPAAAIFRPLPRRIPVHAVNPSPAVRGYGGGALQGHGSDTATAAGSSSSSSPGVPTVQLMQCSPPGVFDGLPDLGSPEFDSWPDLSEE</sequence>
<name>A0A0E0GCX3_ORYNI</name>
<dbReference type="InterPro" id="IPR008889">
    <property type="entry name" value="VQ"/>
</dbReference>
<evidence type="ECO:0000259" key="3">
    <source>
        <dbReference type="Pfam" id="PF05678"/>
    </source>
</evidence>
<proteinExistence type="predicted"/>
<dbReference type="Gramene" id="ONIVA02G35000.1">
    <property type="protein sequence ID" value="ONIVA02G35000.1"/>
    <property type="gene ID" value="ONIVA02G35000"/>
</dbReference>
<organism evidence="4">
    <name type="scientific">Oryza nivara</name>
    <name type="common">Indian wild rice</name>
    <name type="synonym">Oryza sativa f. spontanea</name>
    <dbReference type="NCBI Taxonomy" id="4536"/>
    <lineage>
        <taxon>Eukaryota</taxon>
        <taxon>Viridiplantae</taxon>
        <taxon>Streptophyta</taxon>
        <taxon>Embryophyta</taxon>
        <taxon>Tracheophyta</taxon>
        <taxon>Spermatophyta</taxon>
        <taxon>Magnoliopsida</taxon>
        <taxon>Liliopsida</taxon>
        <taxon>Poales</taxon>
        <taxon>Poaceae</taxon>
        <taxon>BOP clade</taxon>
        <taxon>Oryzoideae</taxon>
        <taxon>Oryzeae</taxon>
        <taxon>Oryzinae</taxon>
        <taxon>Oryza</taxon>
    </lineage>
</organism>
<dbReference type="HOGENOM" id="CLU_088746_0_0_1"/>
<evidence type="ECO:0000256" key="2">
    <source>
        <dbReference type="SAM" id="SignalP"/>
    </source>
</evidence>
<dbReference type="OMA" id="MYSCDHE"/>
<dbReference type="eggNOG" id="ENOG502R3MB">
    <property type="taxonomic scope" value="Eukaryota"/>
</dbReference>
<protein>
    <recommendedName>
        <fullName evidence="3">VQ domain-containing protein</fullName>
    </recommendedName>
</protein>
<evidence type="ECO:0000256" key="1">
    <source>
        <dbReference type="SAM" id="MobiDB-lite"/>
    </source>
</evidence>
<evidence type="ECO:0000313" key="4">
    <source>
        <dbReference type="EnsemblPlants" id="ONIVA02G35000.1"/>
    </source>
</evidence>
<accession>A0A0E0GCX3</accession>
<dbReference type="Pfam" id="PF05678">
    <property type="entry name" value="VQ"/>
    <property type="match status" value="1"/>
</dbReference>
<feature type="domain" description="VQ" evidence="3">
    <location>
        <begin position="200"/>
        <end position="226"/>
    </location>
</feature>
<dbReference type="PANTHER" id="PTHR33179">
    <property type="entry name" value="VQ MOTIF-CONTAINING PROTEIN"/>
    <property type="match status" value="1"/>
</dbReference>
<evidence type="ECO:0000313" key="5">
    <source>
        <dbReference type="Proteomes" id="UP000006591"/>
    </source>
</evidence>
<feature type="region of interest" description="Disordered" evidence="1">
    <location>
        <begin position="174"/>
        <end position="205"/>
    </location>
</feature>
<feature type="compositionally biased region" description="Low complexity" evidence="1">
    <location>
        <begin position="259"/>
        <end position="279"/>
    </location>
</feature>
<feature type="chain" id="PRO_5002360177" description="VQ domain-containing protein" evidence="2">
    <location>
        <begin position="19"/>
        <end position="310"/>
    </location>
</feature>
<feature type="region of interest" description="Disordered" evidence="1">
    <location>
        <begin position="249"/>
        <end position="310"/>
    </location>
</feature>
<reference evidence="4" key="1">
    <citation type="submission" date="2015-04" db="UniProtKB">
        <authorList>
            <consortium name="EnsemblPlants"/>
        </authorList>
    </citation>
    <scope>IDENTIFICATION</scope>
    <source>
        <strain evidence="4">SL10</strain>
    </source>
</reference>
<dbReference type="InterPro" id="IPR039609">
    <property type="entry name" value="VQ_15/22"/>
</dbReference>
<feature type="compositionally biased region" description="Low complexity" evidence="1">
    <location>
        <begin position="194"/>
        <end position="205"/>
    </location>
</feature>
<feature type="signal peptide" evidence="2">
    <location>
        <begin position="1"/>
        <end position="18"/>
    </location>
</feature>
<dbReference type="PANTHER" id="PTHR33179:SF10">
    <property type="entry name" value="OS02G0753700 PROTEIN"/>
    <property type="match status" value="1"/>
</dbReference>
<dbReference type="Proteomes" id="UP000006591">
    <property type="component" value="Chromosome 2"/>
</dbReference>
<dbReference type="EnsemblPlants" id="ONIVA02G35000.1">
    <property type="protein sequence ID" value="ONIVA02G35000.1"/>
    <property type="gene ID" value="ONIVA02G35000"/>
</dbReference>
<keyword evidence="2" id="KW-0732">Signal</keyword>